<gene>
    <name evidence="4" type="ORF">BD626DRAFT_554035</name>
</gene>
<organism evidence="4 5">
    <name type="scientific">Schizophyllum amplum</name>
    <dbReference type="NCBI Taxonomy" id="97359"/>
    <lineage>
        <taxon>Eukaryota</taxon>
        <taxon>Fungi</taxon>
        <taxon>Dikarya</taxon>
        <taxon>Basidiomycota</taxon>
        <taxon>Agaricomycotina</taxon>
        <taxon>Agaricomycetes</taxon>
        <taxon>Agaricomycetidae</taxon>
        <taxon>Agaricales</taxon>
        <taxon>Schizophyllaceae</taxon>
        <taxon>Schizophyllum</taxon>
    </lineage>
</organism>
<keyword evidence="1" id="KW-0862">Zinc</keyword>
<dbReference type="EMBL" id="VDMD01000001">
    <property type="protein sequence ID" value="TRM69645.1"/>
    <property type="molecule type" value="Genomic_DNA"/>
</dbReference>
<evidence type="ECO:0000259" key="3">
    <source>
        <dbReference type="PROSITE" id="PS50158"/>
    </source>
</evidence>
<keyword evidence="1" id="KW-0479">Metal-binding</keyword>
<evidence type="ECO:0000313" key="4">
    <source>
        <dbReference type="EMBL" id="TRM69645.1"/>
    </source>
</evidence>
<evidence type="ECO:0000313" key="5">
    <source>
        <dbReference type="Proteomes" id="UP000320762"/>
    </source>
</evidence>
<dbReference type="GO" id="GO:0003676">
    <property type="term" value="F:nucleic acid binding"/>
    <property type="evidence" value="ECO:0007669"/>
    <property type="project" value="InterPro"/>
</dbReference>
<reference evidence="4 5" key="1">
    <citation type="journal article" date="2019" name="New Phytol.">
        <title>Comparative genomics reveals unique wood-decay strategies and fruiting body development in the Schizophyllaceae.</title>
        <authorList>
            <person name="Almasi E."/>
            <person name="Sahu N."/>
            <person name="Krizsan K."/>
            <person name="Balint B."/>
            <person name="Kovacs G.M."/>
            <person name="Kiss B."/>
            <person name="Cseklye J."/>
            <person name="Drula E."/>
            <person name="Henrissat B."/>
            <person name="Nagy I."/>
            <person name="Chovatia M."/>
            <person name="Adam C."/>
            <person name="LaButti K."/>
            <person name="Lipzen A."/>
            <person name="Riley R."/>
            <person name="Grigoriev I.V."/>
            <person name="Nagy L.G."/>
        </authorList>
    </citation>
    <scope>NUCLEOTIDE SEQUENCE [LARGE SCALE GENOMIC DNA]</scope>
    <source>
        <strain evidence="4 5">NL-1724</strain>
    </source>
</reference>
<protein>
    <recommendedName>
        <fullName evidence="3">CCHC-type domain-containing protein</fullName>
    </recommendedName>
</protein>
<name>A0A550CXX7_9AGAR</name>
<dbReference type="Pfam" id="PF14223">
    <property type="entry name" value="Retrotran_gag_2"/>
    <property type="match status" value="1"/>
</dbReference>
<dbReference type="InterPro" id="IPR001878">
    <property type="entry name" value="Znf_CCHC"/>
</dbReference>
<feature type="region of interest" description="Disordered" evidence="2">
    <location>
        <begin position="207"/>
        <end position="227"/>
    </location>
</feature>
<dbReference type="AlphaFoldDB" id="A0A550CXX7"/>
<feature type="domain" description="CCHC-type" evidence="3">
    <location>
        <begin position="250"/>
        <end position="263"/>
    </location>
</feature>
<dbReference type="GO" id="GO:0008270">
    <property type="term" value="F:zinc ion binding"/>
    <property type="evidence" value="ECO:0007669"/>
    <property type="project" value="UniProtKB-KW"/>
</dbReference>
<keyword evidence="5" id="KW-1185">Reference proteome</keyword>
<comment type="caution">
    <text evidence="4">The sequence shown here is derived from an EMBL/GenBank/DDBJ whole genome shotgun (WGS) entry which is preliminary data.</text>
</comment>
<keyword evidence="1" id="KW-0863">Zinc-finger</keyword>
<dbReference type="Proteomes" id="UP000320762">
    <property type="component" value="Unassembled WGS sequence"/>
</dbReference>
<evidence type="ECO:0000256" key="2">
    <source>
        <dbReference type="SAM" id="MobiDB-lite"/>
    </source>
</evidence>
<evidence type="ECO:0000256" key="1">
    <source>
        <dbReference type="PROSITE-ProRule" id="PRU00047"/>
    </source>
</evidence>
<accession>A0A550CXX7</accession>
<proteinExistence type="predicted"/>
<dbReference type="PROSITE" id="PS50158">
    <property type="entry name" value="ZF_CCHC"/>
    <property type="match status" value="1"/>
</dbReference>
<sequence>MSIPSYAVNSLMDKEKLRGEENWYAFEENIVRFCRGINATWVTSDKTTKVADADVALDNAIGFVLATRLERDVEAVVKDKYGGWEMYATLKAKYTKSTMARRVAARKAFYQCSHDFPTQSLEQFITTVRDKARVLTDMGISVADTEILDVILMNIHPAFFTVRTTLLSQSTEPTLTSAIGTLTSSPALNYDFVKTEEEDTSRLLAANAARSGRPQRKDAEPRSGDRTLDLSASWMDDKGYRWCDVNSSDCHRCGHPGHIAAFCMFSMPEAIKQRIMDKVHLNANMAQSVAEMDAEVEQAYQVHQAYGTYVIPHRQSSPPRHRSPSPYRAPSPLACRADALFGDVTPTPRRVRGALRLPPPALRVVEAA</sequence>
<feature type="compositionally biased region" description="Basic and acidic residues" evidence="2">
    <location>
        <begin position="215"/>
        <end position="227"/>
    </location>
</feature>
<dbReference type="OrthoDB" id="3066634at2759"/>